<evidence type="ECO:0000256" key="3">
    <source>
        <dbReference type="ARBA" id="ARBA00022448"/>
    </source>
</evidence>
<dbReference type="AlphaFoldDB" id="A0A5J5A1Z4"/>
<dbReference type="SUPFAM" id="SSF48371">
    <property type="entry name" value="ARM repeat"/>
    <property type="match status" value="1"/>
</dbReference>
<evidence type="ECO:0000313" key="7">
    <source>
        <dbReference type="EMBL" id="KAA8524076.1"/>
    </source>
</evidence>
<dbReference type="InterPro" id="IPR016024">
    <property type="entry name" value="ARM-type_fold"/>
</dbReference>
<dbReference type="GO" id="GO:0015031">
    <property type="term" value="P:protein transport"/>
    <property type="evidence" value="ECO:0007669"/>
    <property type="project" value="UniProtKB-KW"/>
</dbReference>
<evidence type="ECO:0000256" key="5">
    <source>
        <dbReference type="ARBA" id="ARBA00023242"/>
    </source>
</evidence>
<dbReference type="InterPro" id="IPR011989">
    <property type="entry name" value="ARM-like"/>
</dbReference>
<keyword evidence="8" id="KW-1185">Reference proteome</keyword>
<evidence type="ECO:0000259" key="6">
    <source>
        <dbReference type="SMART" id="SM01102"/>
    </source>
</evidence>
<dbReference type="InterPro" id="IPR014877">
    <property type="entry name" value="XPO1_C_dom"/>
</dbReference>
<dbReference type="GO" id="GO:0005049">
    <property type="term" value="F:nuclear export signal receptor activity"/>
    <property type="evidence" value="ECO:0007669"/>
    <property type="project" value="InterPro"/>
</dbReference>
<name>A0A5J5A1Z4_9ASTE</name>
<evidence type="ECO:0000256" key="1">
    <source>
        <dbReference type="ARBA" id="ARBA00004123"/>
    </source>
</evidence>
<proteinExistence type="inferred from homology"/>
<organism evidence="7 8">
    <name type="scientific">Nyssa sinensis</name>
    <dbReference type="NCBI Taxonomy" id="561372"/>
    <lineage>
        <taxon>Eukaryota</taxon>
        <taxon>Viridiplantae</taxon>
        <taxon>Streptophyta</taxon>
        <taxon>Embryophyta</taxon>
        <taxon>Tracheophyta</taxon>
        <taxon>Spermatophyta</taxon>
        <taxon>Magnoliopsida</taxon>
        <taxon>eudicotyledons</taxon>
        <taxon>Gunneridae</taxon>
        <taxon>Pentapetalae</taxon>
        <taxon>asterids</taxon>
        <taxon>Cornales</taxon>
        <taxon>Nyssaceae</taxon>
        <taxon>Nyssa</taxon>
    </lineage>
</organism>
<comment type="subcellular location">
    <subcellularLocation>
        <location evidence="1">Nucleus</location>
    </subcellularLocation>
</comment>
<dbReference type="Proteomes" id="UP000325577">
    <property type="component" value="Linkage Group LG4"/>
</dbReference>
<dbReference type="EMBL" id="CM018047">
    <property type="protein sequence ID" value="KAA8524076.1"/>
    <property type="molecule type" value="Genomic_DNA"/>
</dbReference>
<keyword evidence="5" id="KW-0539">Nucleus</keyword>
<dbReference type="Pfam" id="PF08767">
    <property type="entry name" value="CRM1_C"/>
    <property type="match status" value="1"/>
</dbReference>
<keyword evidence="4" id="KW-0653">Protein transport</keyword>
<feature type="domain" description="Exportin-1 C-terminal" evidence="6">
    <location>
        <begin position="1"/>
        <end position="132"/>
    </location>
</feature>
<evidence type="ECO:0000313" key="8">
    <source>
        <dbReference type="Proteomes" id="UP000325577"/>
    </source>
</evidence>
<evidence type="ECO:0000256" key="4">
    <source>
        <dbReference type="ARBA" id="ARBA00022927"/>
    </source>
</evidence>
<dbReference type="Gene3D" id="1.25.10.10">
    <property type="entry name" value="Leucine-rich Repeat Variant"/>
    <property type="match status" value="1"/>
</dbReference>
<comment type="similarity">
    <text evidence="2">Belongs to the exportin family.</text>
</comment>
<protein>
    <recommendedName>
        <fullName evidence="6">Exportin-1 C-terminal domain-containing protein</fullName>
    </recommendedName>
</protein>
<sequence>MLKNFQASEFCNQFYWTHCLTIKQEIFAVLTDTLHKAGLKLHVLVLQHLLCLAESGSLTEPLWDVSAVPYPYPNNAMFVHEYTTKLFGTSFPNMTATEVTQLVNGLFESRNDLSTFKNHIRDFLVQSKEFSAQVNKGKCQLLLALLNLLGDESALIDDREITLTACNQD</sequence>
<dbReference type="GO" id="GO:0005634">
    <property type="term" value="C:nucleus"/>
    <property type="evidence" value="ECO:0007669"/>
    <property type="project" value="UniProtKB-SubCell"/>
</dbReference>
<accession>A0A5J5A1Z4</accession>
<dbReference type="OrthoDB" id="1687588at2759"/>
<dbReference type="SMART" id="SM01102">
    <property type="entry name" value="CRM1_C"/>
    <property type="match status" value="1"/>
</dbReference>
<reference evidence="7 8" key="1">
    <citation type="submission" date="2019-09" db="EMBL/GenBank/DDBJ databases">
        <title>A chromosome-level genome assembly of the Chinese tupelo Nyssa sinensis.</title>
        <authorList>
            <person name="Yang X."/>
            <person name="Kang M."/>
            <person name="Yang Y."/>
            <person name="Xiong H."/>
            <person name="Wang M."/>
            <person name="Zhang Z."/>
            <person name="Wang Z."/>
            <person name="Wu H."/>
            <person name="Ma T."/>
            <person name="Liu J."/>
            <person name="Xi Z."/>
        </authorList>
    </citation>
    <scope>NUCLEOTIDE SEQUENCE [LARGE SCALE GENOMIC DNA]</scope>
    <source>
        <strain evidence="7">J267</strain>
        <tissue evidence="7">Leaf</tissue>
    </source>
</reference>
<gene>
    <name evidence="7" type="ORF">F0562_010493</name>
</gene>
<keyword evidence="3" id="KW-0813">Transport</keyword>
<evidence type="ECO:0000256" key="2">
    <source>
        <dbReference type="ARBA" id="ARBA00009466"/>
    </source>
</evidence>